<dbReference type="AlphaFoldDB" id="A0A8T3C1C3"/>
<sequence>MQSICNVFFFAYTTQLTILLLKSPLMISFSHCISSFSPKGHVLLASHDFSIRQILLLCVFRFSTPSKLMKSCNSKFMEILLSLMKVKQDFNRFFILDFGILQIIYSKSLYINYNFK</sequence>
<dbReference type="EMBL" id="JAGYWB010000004">
    <property type="protein sequence ID" value="KAI0524090.1"/>
    <property type="molecule type" value="Genomic_DNA"/>
</dbReference>
<name>A0A8T3C1C3_DENNO</name>
<gene>
    <name evidence="2" type="ORF">KFK09_003454</name>
</gene>
<feature type="transmembrane region" description="Helical" evidence="1">
    <location>
        <begin position="90"/>
        <end position="111"/>
    </location>
</feature>
<keyword evidence="1" id="KW-0812">Transmembrane</keyword>
<feature type="transmembrane region" description="Helical" evidence="1">
    <location>
        <begin position="7"/>
        <end position="29"/>
    </location>
</feature>
<dbReference type="Proteomes" id="UP000829196">
    <property type="component" value="Unassembled WGS sequence"/>
</dbReference>
<evidence type="ECO:0000313" key="2">
    <source>
        <dbReference type="EMBL" id="KAI0524090.1"/>
    </source>
</evidence>
<protein>
    <submittedName>
        <fullName evidence="2">Uncharacterized protein</fullName>
    </submittedName>
</protein>
<reference evidence="2" key="1">
    <citation type="journal article" date="2022" name="Front. Genet.">
        <title>Chromosome-Scale Assembly of the Dendrobium nobile Genome Provides Insights Into the Molecular Mechanism of the Biosynthesis of the Medicinal Active Ingredient of Dendrobium.</title>
        <authorList>
            <person name="Xu Q."/>
            <person name="Niu S.-C."/>
            <person name="Li K.-L."/>
            <person name="Zheng P.-J."/>
            <person name="Zhang X.-J."/>
            <person name="Jia Y."/>
            <person name="Liu Y."/>
            <person name="Niu Y.-X."/>
            <person name="Yu L.-H."/>
            <person name="Chen D.-F."/>
            <person name="Zhang G.-Q."/>
        </authorList>
    </citation>
    <scope>NUCLEOTIDE SEQUENCE</scope>
    <source>
        <tissue evidence="2">Leaf</tissue>
    </source>
</reference>
<keyword evidence="1" id="KW-0472">Membrane</keyword>
<accession>A0A8T3C1C3</accession>
<organism evidence="2 3">
    <name type="scientific">Dendrobium nobile</name>
    <name type="common">Orchid</name>
    <dbReference type="NCBI Taxonomy" id="94219"/>
    <lineage>
        <taxon>Eukaryota</taxon>
        <taxon>Viridiplantae</taxon>
        <taxon>Streptophyta</taxon>
        <taxon>Embryophyta</taxon>
        <taxon>Tracheophyta</taxon>
        <taxon>Spermatophyta</taxon>
        <taxon>Magnoliopsida</taxon>
        <taxon>Liliopsida</taxon>
        <taxon>Asparagales</taxon>
        <taxon>Orchidaceae</taxon>
        <taxon>Epidendroideae</taxon>
        <taxon>Malaxideae</taxon>
        <taxon>Dendrobiinae</taxon>
        <taxon>Dendrobium</taxon>
    </lineage>
</organism>
<proteinExistence type="predicted"/>
<evidence type="ECO:0000313" key="3">
    <source>
        <dbReference type="Proteomes" id="UP000829196"/>
    </source>
</evidence>
<keyword evidence="3" id="KW-1185">Reference proteome</keyword>
<evidence type="ECO:0000256" key="1">
    <source>
        <dbReference type="SAM" id="Phobius"/>
    </source>
</evidence>
<keyword evidence="1" id="KW-1133">Transmembrane helix</keyword>
<comment type="caution">
    <text evidence="2">The sequence shown here is derived from an EMBL/GenBank/DDBJ whole genome shotgun (WGS) entry which is preliminary data.</text>
</comment>